<evidence type="ECO:0000313" key="2">
    <source>
        <dbReference type="Proteomes" id="UP000034072"/>
    </source>
</evidence>
<evidence type="ECO:0000313" key="1">
    <source>
        <dbReference type="EMBL" id="KKR41223.1"/>
    </source>
</evidence>
<comment type="caution">
    <text evidence="1">The sequence shown here is derived from an EMBL/GenBank/DDBJ whole genome shotgun (WGS) entry which is preliminary data.</text>
</comment>
<accession>A0A0G0QM78</accession>
<dbReference type="Proteomes" id="UP000034072">
    <property type="component" value="Unassembled WGS sequence"/>
</dbReference>
<organism evidence="1 2">
    <name type="scientific">Candidatus Yanofskybacteria bacterium GW2011_GWE2_40_11</name>
    <dbReference type="NCBI Taxonomy" id="1619033"/>
    <lineage>
        <taxon>Bacteria</taxon>
        <taxon>Candidatus Yanofskyibacteriota</taxon>
    </lineage>
</organism>
<dbReference type="AlphaFoldDB" id="A0A0G0QM78"/>
<gene>
    <name evidence="1" type="ORF">UT75_C0001G0127</name>
</gene>
<sequence length="94" mass="10677">MDANKLFEMTALYKGIFDQMGVVSRSCDRSATNVSREAKLAHCRRMLDKLPKYIAQGRTEKAQRWIAFIQGVLWGLDLTTITELKNTSRPVTGK</sequence>
<dbReference type="EMBL" id="LBXZ01000001">
    <property type="protein sequence ID" value="KKR41223.1"/>
    <property type="molecule type" value="Genomic_DNA"/>
</dbReference>
<proteinExistence type="predicted"/>
<name>A0A0G0QM78_9BACT</name>
<reference evidence="1 2" key="1">
    <citation type="journal article" date="2015" name="Nature">
        <title>rRNA introns, odd ribosomes, and small enigmatic genomes across a large radiation of phyla.</title>
        <authorList>
            <person name="Brown C.T."/>
            <person name="Hug L.A."/>
            <person name="Thomas B.C."/>
            <person name="Sharon I."/>
            <person name="Castelle C.J."/>
            <person name="Singh A."/>
            <person name="Wilkins M.J."/>
            <person name="Williams K.H."/>
            <person name="Banfield J.F."/>
        </authorList>
    </citation>
    <scope>NUCLEOTIDE SEQUENCE [LARGE SCALE GENOMIC DNA]</scope>
</reference>
<protein>
    <submittedName>
        <fullName evidence="1">Uncharacterized protein</fullName>
    </submittedName>
</protein>